<sequence length="172" mass="18605">MTIMAVTAAQAQAMRRPALQAAVDAHARCAEEPDNTTDAGQYLWFRGDGEKLAAWHMRAAYLRRYCAGCPVLQQCRELALREGDGDINRGDDMVRAGLTTQELGHLAREQEARLAKAAAADRLAAEQRRTVNQALARLTHALKPTGSVQGAREELAAAVAARRASNGWGRAA</sequence>
<geneLocation type="plasmid" evidence="2">
    <name>unnamed</name>
</geneLocation>
<keyword evidence="2" id="KW-0614">Plasmid</keyword>
<protein>
    <recommendedName>
        <fullName evidence="1">4Fe-4S Wbl-type domain-containing protein</fullName>
    </recommendedName>
</protein>
<dbReference type="EMBL" id="MZ502218">
    <property type="protein sequence ID" value="QXV92092.1"/>
    <property type="molecule type" value="Genomic_DNA"/>
</dbReference>
<evidence type="ECO:0000313" key="3">
    <source>
        <dbReference type="EMBL" id="QXV92361.1"/>
    </source>
</evidence>
<dbReference type="PROSITE" id="PS51674">
    <property type="entry name" value="4FE4S_WBL"/>
    <property type="match status" value="1"/>
</dbReference>
<dbReference type="AlphaFoldDB" id="A0A8F7KTB7"/>
<organism evidence="2">
    <name type="scientific">Streptomyces rimosus</name>
    <dbReference type="NCBI Taxonomy" id="1927"/>
    <lineage>
        <taxon>Bacteria</taxon>
        <taxon>Bacillati</taxon>
        <taxon>Actinomycetota</taxon>
        <taxon>Actinomycetes</taxon>
        <taxon>Kitasatosporales</taxon>
        <taxon>Streptomycetaceae</taxon>
        <taxon>Streptomyces</taxon>
    </lineage>
</organism>
<dbReference type="EMBL" id="MZ502219">
    <property type="protein sequence ID" value="QXV92361.1"/>
    <property type="molecule type" value="Genomic_DNA"/>
</dbReference>
<geneLocation type="plasmid" evidence="3">
    <name>pPZG101</name>
</geneLocation>
<name>A0A8F7KTB7_STRRM</name>
<dbReference type="Pfam" id="PF02467">
    <property type="entry name" value="Whib"/>
    <property type="match status" value="1"/>
</dbReference>
<dbReference type="InterPro" id="IPR034768">
    <property type="entry name" value="4FE4S_WBL"/>
</dbReference>
<reference evidence="2" key="1">
    <citation type="submission" date="2021-06" db="EMBL/GenBank/DDBJ databases">
        <authorList>
            <person name="Tome M."/>
            <person name="Jakse J."/>
            <person name="Slemc L."/>
            <person name="Garcia A.R."/>
            <person name="Petkovic H."/>
        </authorList>
    </citation>
    <scope>NUCLEOTIDE SEQUENCE</scope>
    <source>
        <plasmid evidence="3">pPZG101</plasmid>
        <plasmid evidence="2">unnamed</plasmid>
    </source>
</reference>
<evidence type="ECO:0000259" key="1">
    <source>
        <dbReference type="PROSITE" id="PS51674"/>
    </source>
</evidence>
<feature type="domain" description="4Fe-4S Wbl-type" evidence="1">
    <location>
        <begin position="28"/>
        <end position="105"/>
    </location>
</feature>
<proteinExistence type="predicted"/>
<accession>A0A8F7KTB7</accession>
<evidence type="ECO:0000313" key="2">
    <source>
        <dbReference type="EMBL" id="QXV92092.1"/>
    </source>
</evidence>
<gene>
    <name evidence="2" type="ORF">M4018_082900</name>
    <name evidence="3" type="ORF">R6500_082900</name>
</gene>